<name>A0A1W1ZPK3_9FLAO</name>
<evidence type="ECO:0000313" key="3">
    <source>
        <dbReference type="Proteomes" id="UP000192360"/>
    </source>
</evidence>
<dbReference type="InterPro" id="IPR038765">
    <property type="entry name" value="Papain-like_cys_pep_sf"/>
</dbReference>
<dbReference type="EMBL" id="FWXO01000002">
    <property type="protein sequence ID" value="SMC50142.1"/>
    <property type="molecule type" value="Genomic_DNA"/>
</dbReference>
<reference evidence="2 3" key="1">
    <citation type="submission" date="2017-04" db="EMBL/GenBank/DDBJ databases">
        <authorList>
            <person name="Afonso C.L."/>
            <person name="Miller P.J."/>
            <person name="Scott M.A."/>
            <person name="Spackman E."/>
            <person name="Goraichik I."/>
            <person name="Dimitrov K.M."/>
            <person name="Suarez D.L."/>
            <person name="Swayne D.E."/>
        </authorList>
    </citation>
    <scope>NUCLEOTIDE SEQUENCE [LARGE SCALE GENOMIC DNA]</scope>
    <source>
        <strain evidence="2 3">DSM 21164</strain>
    </source>
</reference>
<protein>
    <submittedName>
        <fullName evidence="2">Transglutaminase-like superfamily protein</fullName>
    </submittedName>
</protein>
<evidence type="ECO:0000313" key="2">
    <source>
        <dbReference type="EMBL" id="SMC50142.1"/>
    </source>
</evidence>
<dbReference type="Gene3D" id="3.10.620.30">
    <property type="match status" value="1"/>
</dbReference>
<gene>
    <name evidence="2" type="ORF">SAMN05660703_1436</name>
</gene>
<sequence length="215" mass="24665">MKSNKPYLQNSYYFDFESDIIQDLIAEYNADSLSSKEKAIGIYTKIRDGWKYDPYSISLSKVNFRASSIASKNSGNCVEKSILLIACLRAINIPARLHLGKVKNHLAVEKLVEKFGSNELTPHGMVNVFINNEWLKMSPAFNATLCEKFNVAPLDFDGENSSYLQQFTSDGNRFMEYTDDYGYFKDVPLTFMENKLKEHYPHIFDTANDVTEFKL</sequence>
<dbReference type="Proteomes" id="UP000192360">
    <property type="component" value="Unassembled WGS sequence"/>
</dbReference>
<dbReference type="RefSeq" id="WP_084060755.1">
    <property type="nucleotide sequence ID" value="NZ_FWXO01000002.1"/>
</dbReference>
<dbReference type="AlphaFoldDB" id="A0A1W1ZPK3"/>
<feature type="domain" description="Transglutaminase-like" evidence="1">
    <location>
        <begin position="29"/>
        <end position="139"/>
    </location>
</feature>
<dbReference type="SUPFAM" id="SSF54001">
    <property type="entry name" value="Cysteine proteinases"/>
    <property type="match status" value="1"/>
</dbReference>
<evidence type="ECO:0000259" key="1">
    <source>
        <dbReference type="Pfam" id="PF01841"/>
    </source>
</evidence>
<proteinExistence type="predicted"/>
<dbReference type="OrthoDB" id="9804872at2"/>
<dbReference type="PANTHER" id="PTHR33490">
    <property type="entry name" value="BLR5614 PROTEIN-RELATED"/>
    <property type="match status" value="1"/>
</dbReference>
<dbReference type="PANTHER" id="PTHR33490:SF3">
    <property type="entry name" value="CONSERVED INTEGRAL MEMBRANE PROTEIN"/>
    <property type="match status" value="1"/>
</dbReference>
<accession>A0A1W1ZPK3</accession>
<dbReference type="Pfam" id="PF01841">
    <property type="entry name" value="Transglut_core"/>
    <property type="match status" value="1"/>
</dbReference>
<dbReference type="STRING" id="504486.SAMN05660703_1436"/>
<dbReference type="InterPro" id="IPR002931">
    <property type="entry name" value="Transglutaminase-like"/>
</dbReference>
<organism evidence="2 3">
    <name type="scientific">Cellulophaga tyrosinoxydans</name>
    <dbReference type="NCBI Taxonomy" id="504486"/>
    <lineage>
        <taxon>Bacteria</taxon>
        <taxon>Pseudomonadati</taxon>
        <taxon>Bacteroidota</taxon>
        <taxon>Flavobacteriia</taxon>
        <taxon>Flavobacteriales</taxon>
        <taxon>Flavobacteriaceae</taxon>
        <taxon>Cellulophaga</taxon>
    </lineage>
</organism>
<keyword evidence="3" id="KW-1185">Reference proteome</keyword>